<gene>
    <name evidence="1" type="ORF">GCM10009020_35160</name>
</gene>
<protein>
    <recommendedName>
        <fullName evidence="3">Halobacterial output domain-containing protein</fullName>
    </recommendedName>
</protein>
<dbReference type="Proteomes" id="UP001500420">
    <property type="component" value="Unassembled WGS sequence"/>
</dbReference>
<sequence length="87" mass="9792">MTVSTFSTDRIDTSESLLIIILEALEAHGVKSEEYQLYDEIDVEALERVILSSSTSIKISFTVCDLRLAIKMENSEIYIEKIGCKDS</sequence>
<dbReference type="EMBL" id="BAAADV010000008">
    <property type="protein sequence ID" value="GAA0682801.1"/>
    <property type="molecule type" value="Genomic_DNA"/>
</dbReference>
<comment type="caution">
    <text evidence="1">The sequence shown here is derived from an EMBL/GenBank/DDBJ whole genome shotgun (WGS) entry which is preliminary data.</text>
</comment>
<reference evidence="1 2" key="1">
    <citation type="journal article" date="2019" name="Int. J. Syst. Evol. Microbiol.">
        <title>The Global Catalogue of Microorganisms (GCM) 10K type strain sequencing project: providing services to taxonomists for standard genome sequencing and annotation.</title>
        <authorList>
            <consortium name="The Broad Institute Genomics Platform"/>
            <consortium name="The Broad Institute Genome Sequencing Center for Infectious Disease"/>
            <person name="Wu L."/>
            <person name="Ma J."/>
        </authorList>
    </citation>
    <scope>NUCLEOTIDE SEQUENCE [LARGE SCALE GENOMIC DNA]</scope>
    <source>
        <strain evidence="1 2">JCM 16328</strain>
    </source>
</reference>
<proteinExistence type="predicted"/>
<evidence type="ECO:0000313" key="2">
    <source>
        <dbReference type="Proteomes" id="UP001500420"/>
    </source>
</evidence>
<organism evidence="1 2">
    <name type="scientific">Natronoarchaeum mannanilyticum</name>
    <dbReference type="NCBI Taxonomy" id="926360"/>
    <lineage>
        <taxon>Archaea</taxon>
        <taxon>Methanobacteriati</taxon>
        <taxon>Methanobacteriota</taxon>
        <taxon>Stenosarchaea group</taxon>
        <taxon>Halobacteria</taxon>
        <taxon>Halobacteriales</taxon>
        <taxon>Natronoarchaeaceae</taxon>
    </lineage>
</organism>
<name>A0AAV3TE88_9EURY</name>
<evidence type="ECO:0008006" key="3">
    <source>
        <dbReference type="Google" id="ProtNLM"/>
    </source>
</evidence>
<accession>A0AAV3TE88</accession>
<keyword evidence="2" id="KW-1185">Reference proteome</keyword>
<evidence type="ECO:0000313" key="1">
    <source>
        <dbReference type="EMBL" id="GAA0682801.1"/>
    </source>
</evidence>
<dbReference type="AlphaFoldDB" id="A0AAV3TE88"/>